<evidence type="ECO:0000256" key="1">
    <source>
        <dbReference type="SAM" id="MobiDB-lite"/>
    </source>
</evidence>
<reference evidence="2 3" key="1">
    <citation type="journal article" date="2012" name="Stand. Genomic Sci.">
        <title>Complete genome sequence of Halopiger xanaduensis type strain (SH-6(T)).</title>
        <authorList>
            <person name="Anderson I."/>
            <person name="Tindall B.J."/>
            <person name="Rohde M."/>
            <person name="Lucas S."/>
            <person name="Han J."/>
            <person name="Lapidus A."/>
            <person name="Cheng J.F."/>
            <person name="Goodwin L."/>
            <person name="Pitluck S."/>
            <person name="Peters L."/>
            <person name="Pati A."/>
            <person name="Mikhailova N."/>
            <person name="Pagani I."/>
            <person name="Teshima H."/>
            <person name="Han C."/>
            <person name="Tapia R."/>
            <person name="Land M."/>
            <person name="Woyke T."/>
            <person name="Klenk H.P."/>
            <person name="Kyrpides N."/>
            <person name="Ivanova N."/>
        </authorList>
    </citation>
    <scope>NUCLEOTIDE SEQUENCE [LARGE SCALE GENOMIC DNA]</scope>
    <source>
        <strain evidence="3">DSM 18323 / JCM 14033 / SH-6</strain>
    </source>
</reference>
<sequence length="58" mass="6283">MLHGDDASSERRRDVGAGSDDQAQGESNAREETRTTRLETRIDLSPLVESLETPVAVG</sequence>
<dbReference type="KEGG" id="hxa:Halxa_3198"/>
<organism evidence="2 3">
    <name type="scientific">Halopiger xanaduensis (strain DSM 18323 / JCM 14033 / SH-6)</name>
    <dbReference type="NCBI Taxonomy" id="797210"/>
    <lineage>
        <taxon>Archaea</taxon>
        <taxon>Methanobacteriati</taxon>
        <taxon>Methanobacteriota</taxon>
        <taxon>Stenosarchaea group</taxon>
        <taxon>Halobacteria</taxon>
        <taxon>Halobacteriales</taxon>
        <taxon>Natrialbaceae</taxon>
        <taxon>Halopiger</taxon>
    </lineage>
</organism>
<evidence type="ECO:0000313" key="2">
    <source>
        <dbReference type="EMBL" id="AEH37810.1"/>
    </source>
</evidence>
<name>F8D6R4_HALXS</name>
<evidence type="ECO:0000313" key="3">
    <source>
        <dbReference type="Proteomes" id="UP000006794"/>
    </source>
</evidence>
<dbReference type="AlphaFoldDB" id="F8D6R4"/>
<dbReference type="HOGENOM" id="CLU_2968430_0_0_2"/>
<dbReference type="EMBL" id="CP002839">
    <property type="protein sequence ID" value="AEH37810.1"/>
    <property type="molecule type" value="Genomic_DNA"/>
</dbReference>
<proteinExistence type="predicted"/>
<gene>
    <name evidence="2" type="ordered locus">Halxa_3198</name>
</gene>
<dbReference type="STRING" id="797210.Halxa_3198"/>
<keyword evidence="3" id="KW-1185">Reference proteome</keyword>
<feature type="region of interest" description="Disordered" evidence="1">
    <location>
        <begin position="1"/>
        <end position="41"/>
    </location>
</feature>
<feature type="compositionally biased region" description="Basic and acidic residues" evidence="1">
    <location>
        <begin position="28"/>
        <end position="41"/>
    </location>
</feature>
<feature type="compositionally biased region" description="Basic and acidic residues" evidence="1">
    <location>
        <begin position="1"/>
        <end position="15"/>
    </location>
</feature>
<dbReference type="Proteomes" id="UP000006794">
    <property type="component" value="Chromosome"/>
</dbReference>
<accession>F8D6R4</accession>
<protein>
    <submittedName>
        <fullName evidence="2">Uncharacterized protein</fullName>
    </submittedName>
</protein>